<dbReference type="SUPFAM" id="SSF117839">
    <property type="entry name" value="WWE domain"/>
    <property type="match status" value="1"/>
</dbReference>
<accession>A0ABD3HQV2</accession>
<organism evidence="2 3">
    <name type="scientific">Riccia sorocarpa</name>
    <dbReference type="NCBI Taxonomy" id="122646"/>
    <lineage>
        <taxon>Eukaryota</taxon>
        <taxon>Viridiplantae</taxon>
        <taxon>Streptophyta</taxon>
        <taxon>Embryophyta</taxon>
        <taxon>Marchantiophyta</taxon>
        <taxon>Marchantiopsida</taxon>
        <taxon>Marchantiidae</taxon>
        <taxon>Marchantiales</taxon>
        <taxon>Ricciaceae</taxon>
        <taxon>Riccia</taxon>
    </lineage>
</organism>
<evidence type="ECO:0000313" key="2">
    <source>
        <dbReference type="EMBL" id="KAL3693818.1"/>
    </source>
</evidence>
<gene>
    <name evidence="2" type="ORF">R1sor_007469</name>
</gene>
<evidence type="ECO:0000313" key="3">
    <source>
        <dbReference type="Proteomes" id="UP001633002"/>
    </source>
</evidence>
<sequence length="373" mass="41730">MCIIQKSAKPTGVGVWWQDDTKWCRYVQNQEVVIRDAVRDKLSSVDLGLIASSVHPKGQRYTVDLEKMEQVAVKSGQRRPIMIIDADAGAKSQLQISGPPKLAIDGGPSNGSGFKVHYRDSSGKLVEYHPDIVRALLPNLGGRQRSVVLPGKKIGQFLQFDFETMEQCFVSASGEAIPSEKAPVKFIIEVPWNPDMMMNLVQKAESTTRRQILGMTIQRIRTEEYLTITLPERAHPRTIVGTEIETRPDIGDPRFEDFVTALEENLLPCPTGIESFLKLTVPGSSEDSKVQIVFKPFDKKRNEALEKRKKVPFWISMAAPIAAAHALVYGKAILKITPYLAILPNLNVTHAKRQSVLIDRADHYLPLVELQVR</sequence>
<dbReference type="InterPro" id="IPR004170">
    <property type="entry name" value="WWE_dom"/>
</dbReference>
<comment type="caution">
    <text evidence="2">The sequence shown here is derived from an EMBL/GenBank/DDBJ whole genome shotgun (WGS) entry which is preliminary data.</text>
</comment>
<dbReference type="EMBL" id="JBJQOH010000003">
    <property type="protein sequence ID" value="KAL3693818.1"/>
    <property type="molecule type" value="Genomic_DNA"/>
</dbReference>
<evidence type="ECO:0000259" key="1">
    <source>
        <dbReference type="Pfam" id="PF02825"/>
    </source>
</evidence>
<dbReference type="Proteomes" id="UP001633002">
    <property type="component" value="Unassembled WGS sequence"/>
</dbReference>
<protein>
    <recommendedName>
        <fullName evidence="1">WWE domain-containing protein</fullName>
    </recommendedName>
</protein>
<dbReference type="Pfam" id="PF02825">
    <property type="entry name" value="WWE"/>
    <property type="match status" value="1"/>
</dbReference>
<reference evidence="2 3" key="1">
    <citation type="submission" date="2024-09" db="EMBL/GenBank/DDBJ databases">
        <title>Chromosome-scale assembly of Riccia sorocarpa.</title>
        <authorList>
            <person name="Paukszto L."/>
        </authorList>
    </citation>
    <scope>NUCLEOTIDE SEQUENCE [LARGE SCALE GENOMIC DNA]</scope>
    <source>
        <strain evidence="2">LP-2024</strain>
        <tissue evidence="2">Aerial parts of the thallus</tissue>
    </source>
</reference>
<dbReference type="Gene3D" id="3.30.720.50">
    <property type="match status" value="1"/>
</dbReference>
<dbReference type="InterPro" id="IPR037197">
    <property type="entry name" value="WWE_dom_sf"/>
</dbReference>
<keyword evidence="3" id="KW-1185">Reference proteome</keyword>
<dbReference type="AlphaFoldDB" id="A0ABD3HQV2"/>
<proteinExistence type="predicted"/>
<feature type="domain" description="WWE" evidence="1">
    <location>
        <begin position="15"/>
        <end position="81"/>
    </location>
</feature>
<name>A0ABD3HQV2_9MARC</name>